<reference evidence="1" key="1">
    <citation type="submission" date="2022-07" db="EMBL/GenBank/DDBJ databases">
        <title>Genome Sequence of Phlebia brevispora.</title>
        <authorList>
            <person name="Buettner E."/>
        </authorList>
    </citation>
    <scope>NUCLEOTIDE SEQUENCE</scope>
    <source>
        <strain evidence="1">MPL23</strain>
    </source>
</reference>
<protein>
    <submittedName>
        <fullName evidence="1">Uncharacterized protein</fullName>
    </submittedName>
</protein>
<dbReference type="Proteomes" id="UP001148662">
    <property type="component" value="Unassembled WGS sequence"/>
</dbReference>
<gene>
    <name evidence="1" type="ORF">NM688_g6654</name>
</gene>
<proteinExistence type="predicted"/>
<evidence type="ECO:0000313" key="1">
    <source>
        <dbReference type="EMBL" id="KAJ3537639.1"/>
    </source>
</evidence>
<accession>A0ACC1SDW9</accession>
<sequence length="277" mass="30242">MRQTPAPLTRSSISPVLGRIHIVSFLFIFTHIMDDSIPSLSAGAVGSRFVSQEELDTAKARREEQWKAAYARLGQEPPPQPAEDVFDGRSLAEKLAANRAAKQEEWEERNKLGNQFRALEEDEVLFLDSLAEKQREEERLRKEMEGEELKNFRQAVAARENALKPPPLATEASTAPPANKGKSTASAPVKRDSKKTLKGVLVKKKPKAAEAKSSADGKGSIDMKSSTGANTSTDVKPSTNAKGRTDTKSHVSLADRSSADDVGKPPAKRRKVENPTS</sequence>
<evidence type="ECO:0000313" key="2">
    <source>
        <dbReference type="Proteomes" id="UP001148662"/>
    </source>
</evidence>
<name>A0ACC1SDW9_9APHY</name>
<keyword evidence="2" id="KW-1185">Reference proteome</keyword>
<dbReference type="EMBL" id="JANHOG010001405">
    <property type="protein sequence ID" value="KAJ3537639.1"/>
    <property type="molecule type" value="Genomic_DNA"/>
</dbReference>
<organism evidence="1 2">
    <name type="scientific">Phlebia brevispora</name>
    <dbReference type="NCBI Taxonomy" id="194682"/>
    <lineage>
        <taxon>Eukaryota</taxon>
        <taxon>Fungi</taxon>
        <taxon>Dikarya</taxon>
        <taxon>Basidiomycota</taxon>
        <taxon>Agaricomycotina</taxon>
        <taxon>Agaricomycetes</taxon>
        <taxon>Polyporales</taxon>
        <taxon>Meruliaceae</taxon>
        <taxon>Phlebia</taxon>
    </lineage>
</organism>
<comment type="caution">
    <text evidence="1">The sequence shown here is derived from an EMBL/GenBank/DDBJ whole genome shotgun (WGS) entry which is preliminary data.</text>
</comment>